<keyword evidence="4" id="KW-0804">Transcription</keyword>
<accession>A0A6A6KQW3</accession>
<feature type="coiled-coil region" evidence="6">
    <location>
        <begin position="180"/>
        <end position="340"/>
    </location>
</feature>
<feature type="coiled-coil region" evidence="6">
    <location>
        <begin position="107"/>
        <end position="134"/>
    </location>
</feature>
<keyword evidence="9" id="KW-1185">Reference proteome</keyword>
<dbReference type="PRINTS" id="PR00194">
    <property type="entry name" value="TROPOMYOSIN"/>
</dbReference>
<dbReference type="EMBL" id="JAAGAX010000015">
    <property type="protein sequence ID" value="KAF2290615.1"/>
    <property type="molecule type" value="Genomic_DNA"/>
</dbReference>
<keyword evidence="5" id="KW-0539">Nucleus</keyword>
<feature type="region of interest" description="Disordered" evidence="7">
    <location>
        <begin position="1"/>
        <end position="24"/>
    </location>
</feature>
<dbReference type="Proteomes" id="UP000467840">
    <property type="component" value="Chromosome 2"/>
</dbReference>
<evidence type="ECO:0000256" key="5">
    <source>
        <dbReference type="ARBA" id="ARBA00023242"/>
    </source>
</evidence>
<keyword evidence="2" id="KW-0805">Transcription regulation</keyword>
<reference evidence="8 9" key="1">
    <citation type="journal article" date="2020" name="Mol. Plant">
        <title>The Chromosome-Based Rubber Tree Genome Provides New Insights into Spurge Genome Evolution and Rubber Biosynthesis.</title>
        <authorList>
            <person name="Liu J."/>
            <person name="Shi C."/>
            <person name="Shi C.C."/>
            <person name="Li W."/>
            <person name="Zhang Q.J."/>
            <person name="Zhang Y."/>
            <person name="Li K."/>
            <person name="Lu H.F."/>
            <person name="Shi C."/>
            <person name="Zhu S.T."/>
            <person name="Xiao Z.Y."/>
            <person name="Nan H."/>
            <person name="Yue Y."/>
            <person name="Zhu X.G."/>
            <person name="Wu Y."/>
            <person name="Hong X.N."/>
            <person name="Fan G.Y."/>
            <person name="Tong Y."/>
            <person name="Zhang D."/>
            <person name="Mao C.L."/>
            <person name="Liu Y.L."/>
            <person name="Hao S.J."/>
            <person name="Liu W.Q."/>
            <person name="Lv M.Q."/>
            <person name="Zhang H.B."/>
            <person name="Liu Y."/>
            <person name="Hu-Tang G.R."/>
            <person name="Wang J.P."/>
            <person name="Wang J.H."/>
            <person name="Sun Y.H."/>
            <person name="Ni S.B."/>
            <person name="Chen W.B."/>
            <person name="Zhang X.C."/>
            <person name="Jiao Y.N."/>
            <person name="Eichler E.E."/>
            <person name="Li G.H."/>
            <person name="Liu X."/>
            <person name="Gao L.Z."/>
        </authorList>
    </citation>
    <scope>NUCLEOTIDE SEQUENCE [LARGE SCALE GENOMIC DNA]</scope>
    <source>
        <strain evidence="9">cv. GT1</strain>
        <tissue evidence="8">Leaf</tissue>
    </source>
</reference>
<comment type="subcellular location">
    <subcellularLocation>
        <location evidence="1">Nucleus</location>
    </subcellularLocation>
</comment>
<dbReference type="GO" id="GO:0005634">
    <property type="term" value="C:nucleus"/>
    <property type="evidence" value="ECO:0007669"/>
    <property type="project" value="UniProtKB-SubCell"/>
</dbReference>
<evidence type="ECO:0000256" key="4">
    <source>
        <dbReference type="ARBA" id="ARBA00023163"/>
    </source>
</evidence>
<evidence type="ECO:0000313" key="9">
    <source>
        <dbReference type="Proteomes" id="UP000467840"/>
    </source>
</evidence>
<dbReference type="AlphaFoldDB" id="A0A6A6KQW3"/>
<evidence type="ECO:0000256" key="7">
    <source>
        <dbReference type="SAM" id="MobiDB-lite"/>
    </source>
</evidence>
<dbReference type="CDD" id="cd11444">
    <property type="entry name" value="bHLH_AtIBH1_like"/>
    <property type="match status" value="1"/>
</dbReference>
<evidence type="ECO:0000256" key="6">
    <source>
        <dbReference type="SAM" id="Coils"/>
    </source>
</evidence>
<sequence length="344" mass="39684">MKIQEKDHGVMSGSSQDDDDEKEEVERKIWALQRIVPGGESLEVDKLFEETAGYILALQCQIKTMRVFASFLEGMEKEKSKLGADEETIANGIEGENDDQTGESFYDVDERENEAKLKQKIEVLEKEKFLLANENGKIKNQMRQLTVEIDSLRSGELELKLRLEAVGKEMEQSDESKRALDSIANRAVQLETEVSRLQHDLITSMSEGEEANAAISELKSILGEKEVKLEELKQEKVETEKKVRELERKIAVLEVKEIEERSRRVRIEEEMREKLAEKEKETFQYKNKFLELENEVAKKEGWEDKLKVSEEKVRDMEEKMAKLQKDAEEARKVVGGLKKRTVDA</sequence>
<comment type="caution">
    <text evidence="8">The sequence shown here is derived from an EMBL/GenBank/DDBJ whole genome shotgun (WGS) entry which is preliminary data.</text>
</comment>
<dbReference type="PANTHER" id="PTHR33124:SF43">
    <property type="entry name" value="TRANSCRIPTION FACTOR PAR2"/>
    <property type="match status" value="1"/>
</dbReference>
<name>A0A6A6KQW3_HEVBR</name>
<gene>
    <name evidence="8" type="ORF">GH714_014707</name>
</gene>
<evidence type="ECO:0000256" key="3">
    <source>
        <dbReference type="ARBA" id="ARBA00023054"/>
    </source>
</evidence>
<dbReference type="PANTHER" id="PTHR33124">
    <property type="entry name" value="TRANSCRIPTION FACTOR IBH1-LIKE 1"/>
    <property type="match status" value="1"/>
</dbReference>
<evidence type="ECO:0000313" key="8">
    <source>
        <dbReference type="EMBL" id="KAF2290615.1"/>
    </source>
</evidence>
<dbReference type="InterPro" id="IPR044660">
    <property type="entry name" value="IBH1-like"/>
</dbReference>
<protein>
    <recommendedName>
        <fullName evidence="10">BHLH domain-containing protein</fullName>
    </recommendedName>
</protein>
<proteinExistence type="predicted"/>
<evidence type="ECO:0000256" key="2">
    <source>
        <dbReference type="ARBA" id="ARBA00023015"/>
    </source>
</evidence>
<dbReference type="InterPro" id="IPR044549">
    <property type="entry name" value="bHLH_AtIBH1-like"/>
</dbReference>
<organism evidence="8 9">
    <name type="scientific">Hevea brasiliensis</name>
    <name type="common">Para rubber tree</name>
    <name type="synonym">Siphonia brasiliensis</name>
    <dbReference type="NCBI Taxonomy" id="3981"/>
    <lineage>
        <taxon>Eukaryota</taxon>
        <taxon>Viridiplantae</taxon>
        <taxon>Streptophyta</taxon>
        <taxon>Embryophyta</taxon>
        <taxon>Tracheophyta</taxon>
        <taxon>Spermatophyta</taxon>
        <taxon>Magnoliopsida</taxon>
        <taxon>eudicotyledons</taxon>
        <taxon>Gunneridae</taxon>
        <taxon>Pentapetalae</taxon>
        <taxon>rosids</taxon>
        <taxon>fabids</taxon>
        <taxon>Malpighiales</taxon>
        <taxon>Euphorbiaceae</taxon>
        <taxon>Crotonoideae</taxon>
        <taxon>Micrandreae</taxon>
        <taxon>Hevea</taxon>
    </lineage>
</organism>
<dbReference type="InterPro" id="IPR000533">
    <property type="entry name" value="Tropomyosin"/>
</dbReference>
<dbReference type="GO" id="GO:0006355">
    <property type="term" value="P:regulation of DNA-templated transcription"/>
    <property type="evidence" value="ECO:0007669"/>
    <property type="project" value="InterPro"/>
</dbReference>
<keyword evidence="3 6" id="KW-0175">Coiled coil</keyword>
<evidence type="ECO:0008006" key="10">
    <source>
        <dbReference type="Google" id="ProtNLM"/>
    </source>
</evidence>
<evidence type="ECO:0000256" key="1">
    <source>
        <dbReference type="ARBA" id="ARBA00004123"/>
    </source>
</evidence>